<dbReference type="Proteomes" id="UP000316270">
    <property type="component" value="Chromosome 6"/>
</dbReference>
<name>A0A517L730_9PEZI</name>
<dbReference type="PANTHER" id="PTHR23402">
    <property type="entry name" value="PROTEASE FAMILY C15 PYROGLUTAMYL-PEPTIDASE I-RELATED"/>
    <property type="match status" value="1"/>
</dbReference>
<keyword evidence="2" id="KW-0645">Protease</keyword>
<evidence type="ECO:0008006" key="7">
    <source>
        <dbReference type="Google" id="ProtNLM"/>
    </source>
</evidence>
<keyword evidence="4" id="KW-0788">Thiol protease</keyword>
<gene>
    <name evidence="5" type="ORF">FKW77_003544</name>
</gene>
<evidence type="ECO:0000256" key="1">
    <source>
        <dbReference type="ARBA" id="ARBA00006641"/>
    </source>
</evidence>
<evidence type="ECO:0000313" key="6">
    <source>
        <dbReference type="Proteomes" id="UP000316270"/>
    </source>
</evidence>
<accession>A0A517L730</accession>
<keyword evidence="6" id="KW-1185">Reference proteome</keyword>
<evidence type="ECO:0000256" key="4">
    <source>
        <dbReference type="ARBA" id="ARBA00022807"/>
    </source>
</evidence>
<evidence type="ECO:0000256" key="2">
    <source>
        <dbReference type="ARBA" id="ARBA00022670"/>
    </source>
</evidence>
<dbReference type="Gene3D" id="3.40.630.20">
    <property type="entry name" value="Peptidase C15, pyroglutamyl peptidase I-like"/>
    <property type="match status" value="1"/>
</dbReference>
<dbReference type="Pfam" id="PF01470">
    <property type="entry name" value="Peptidase_C15"/>
    <property type="match status" value="1"/>
</dbReference>
<dbReference type="EMBL" id="CP042190">
    <property type="protein sequence ID" value="QDS71436.1"/>
    <property type="molecule type" value="Genomic_DNA"/>
</dbReference>
<reference evidence="5 6" key="1">
    <citation type="submission" date="2019-07" db="EMBL/GenBank/DDBJ databases">
        <title>Finished genome of Venturia effusa.</title>
        <authorList>
            <person name="Young C.A."/>
            <person name="Cox M.P."/>
            <person name="Ganley A.R.D."/>
            <person name="David W.J."/>
        </authorList>
    </citation>
    <scope>NUCLEOTIDE SEQUENCE [LARGE SCALE GENOMIC DNA]</scope>
    <source>
        <strain evidence="6">albino</strain>
    </source>
</reference>
<evidence type="ECO:0000256" key="3">
    <source>
        <dbReference type="ARBA" id="ARBA00022801"/>
    </source>
</evidence>
<dbReference type="OrthoDB" id="407146at2759"/>
<proteinExistence type="inferred from homology"/>
<dbReference type="SUPFAM" id="SSF53182">
    <property type="entry name" value="Pyrrolidone carboxyl peptidase (pyroglutamate aminopeptidase)"/>
    <property type="match status" value="1"/>
</dbReference>
<comment type="similarity">
    <text evidence="1">Belongs to the peptidase C15 family.</text>
</comment>
<evidence type="ECO:0000313" key="5">
    <source>
        <dbReference type="EMBL" id="QDS71436.1"/>
    </source>
</evidence>
<protein>
    <recommendedName>
        <fullName evidence="7">Peptidase C15, pyroglutamyl peptidase I-like protein</fullName>
    </recommendedName>
</protein>
<dbReference type="GO" id="GO:0008234">
    <property type="term" value="F:cysteine-type peptidase activity"/>
    <property type="evidence" value="ECO:0007669"/>
    <property type="project" value="UniProtKB-KW"/>
</dbReference>
<organism evidence="5 6">
    <name type="scientific">Venturia effusa</name>
    <dbReference type="NCBI Taxonomy" id="50376"/>
    <lineage>
        <taxon>Eukaryota</taxon>
        <taxon>Fungi</taxon>
        <taxon>Dikarya</taxon>
        <taxon>Ascomycota</taxon>
        <taxon>Pezizomycotina</taxon>
        <taxon>Dothideomycetes</taxon>
        <taxon>Pleosporomycetidae</taxon>
        <taxon>Venturiales</taxon>
        <taxon>Venturiaceae</taxon>
        <taxon>Venturia</taxon>
    </lineage>
</organism>
<dbReference type="PANTHER" id="PTHR23402:SF1">
    <property type="entry name" value="PYROGLUTAMYL-PEPTIDASE I"/>
    <property type="match status" value="1"/>
</dbReference>
<sequence length="277" mass="31323">MGDSSVQIPLHGMEIAHDEEGEVTVLVTGYGPFLNQVPINPSWSITSILPDRLPATSSSPKIRIIKYPHPIRVAYQTVLDLVPKLLDPVEGEVQADIVLHIGLAAGRPFYTLERQSPRSPYWTGRDVDNQIFSQEKTDQLWPLLKFPQFLKPTFDANDVYERWKAHLPNPNTDVRPSSDPGNFLCGFIYYMSMSWFWRKQAEERPVMFLHVPLLTGEEQIEEGRDVAVGLIKALVESRSELGIRDPLNREIVESDRPMGDAGVLLGKENYKGWDGVS</sequence>
<keyword evidence="3" id="KW-0378">Hydrolase</keyword>
<dbReference type="InterPro" id="IPR016125">
    <property type="entry name" value="Peptidase_C15-like"/>
</dbReference>
<dbReference type="GO" id="GO:0006508">
    <property type="term" value="P:proteolysis"/>
    <property type="evidence" value="ECO:0007669"/>
    <property type="project" value="UniProtKB-KW"/>
</dbReference>
<dbReference type="InterPro" id="IPR036440">
    <property type="entry name" value="Peptidase_C15-like_sf"/>
</dbReference>
<dbReference type="AlphaFoldDB" id="A0A517L730"/>